<comment type="caution">
    <text evidence="1">The sequence shown here is derived from an EMBL/GenBank/DDBJ whole genome shotgun (WGS) entry which is preliminary data.</text>
</comment>
<dbReference type="AlphaFoldDB" id="A0A1Q5ZTM3"/>
<evidence type="ECO:0000313" key="2">
    <source>
        <dbReference type="Proteomes" id="UP000186720"/>
    </source>
</evidence>
<name>A0A1Q5ZTM3_9SPHI</name>
<proteinExistence type="predicted"/>
<accession>A0A1Q5ZTM3</accession>
<reference evidence="1 2" key="1">
    <citation type="submission" date="2016-11" db="EMBL/GenBank/DDBJ databases">
        <title>Whole Genome Sequencing of Mucilaginibacter polytrichastri RG4-7(T) isolated from the moss sample.</title>
        <authorList>
            <person name="Li Y."/>
        </authorList>
    </citation>
    <scope>NUCLEOTIDE SEQUENCE [LARGE SCALE GENOMIC DNA]</scope>
    <source>
        <strain evidence="1 2">RG4-7</strain>
    </source>
</reference>
<evidence type="ECO:0000313" key="1">
    <source>
        <dbReference type="EMBL" id="OKS85120.1"/>
    </source>
</evidence>
<keyword evidence="2" id="KW-1185">Reference proteome</keyword>
<organism evidence="1 2">
    <name type="scientific">Mucilaginibacter polytrichastri</name>
    <dbReference type="NCBI Taxonomy" id="1302689"/>
    <lineage>
        <taxon>Bacteria</taxon>
        <taxon>Pseudomonadati</taxon>
        <taxon>Bacteroidota</taxon>
        <taxon>Sphingobacteriia</taxon>
        <taxon>Sphingobacteriales</taxon>
        <taxon>Sphingobacteriaceae</taxon>
        <taxon>Mucilaginibacter</taxon>
    </lineage>
</organism>
<dbReference type="Proteomes" id="UP000186720">
    <property type="component" value="Unassembled WGS sequence"/>
</dbReference>
<protein>
    <submittedName>
        <fullName evidence="1">Uncharacterized protein</fullName>
    </submittedName>
</protein>
<sequence length="44" mass="5225">MQIYTFLQQNKIFLQKKSAGFKPADFDHFKGLFIAKTRLLKLLH</sequence>
<dbReference type="EMBL" id="MPPL01000001">
    <property type="protein sequence ID" value="OKS85120.1"/>
    <property type="molecule type" value="Genomic_DNA"/>
</dbReference>
<gene>
    <name evidence="1" type="ORF">RG47T_0559</name>
</gene>